<gene>
    <name evidence="2" type="ORF">SAMN02745244_01594</name>
</gene>
<keyword evidence="1" id="KW-0472">Membrane</keyword>
<dbReference type="AlphaFoldDB" id="A0A1M6G316"/>
<evidence type="ECO:0000256" key="1">
    <source>
        <dbReference type="SAM" id="Phobius"/>
    </source>
</evidence>
<reference evidence="2 3" key="1">
    <citation type="submission" date="2016-11" db="EMBL/GenBank/DDBJ databases">
        <authorList>
            <person name="Jaros S."/>
            <person name="Januszkiewicz K."/>
            <person name="Wedrychowicz H."/>
        </authorList>
    </citation>
    <scope>NUCLEOTIDE SEQUENCE [LARGE SCALE GENOMIC DNA]</scope>
    <source>
        <strain evidence="2 3">DSM 12906</strain>
    </source>
</reference>
<name>A0A1M6G316_9ACTN</name>
<dbReference type="STRING" id="1123357.SAMN02745244_01594"/>
<feature type="transmembrane region" description="Helical" evidence="1">
    <location>
        <begin position="135"/>
        <end position="154"/>
    </location>
</feature>
<protein>
    <submittedName>
        <fullName evidence="2">Uncharacterized protein</fullName>
    </submittedName>
</protein>
<proteinExistence type="predicted"/>
<evidence type="ECO:0000313" key="3">
    <source>
        <dbReference type="Proteomes" id="UP000184512"/>
    </source>
</evidence>
<feature type="transmembrane region" description="Helical" evidence="1">
    <location>
        <begin position="108"/>
        <end position="129"/>
    </location>
</feature>
<dbReference type="EMBL" id="FQZG01000024">
    <property type="protein sequence ID" value="SHJ04319.1"/>
    <property type="molecule type" value="Genomic_DNA"/>
</dbReference>
<feature type="transmembrane region" description="Helical" evidence="1">
    <location>
        <begin position="166"/>
        <end position="187"/>
    </location>
</feature>
<keyword evidence="1" id="KW-1133">Transmembrane helix</keyword>
<organism evidence="2 3">
    <name type="scientific">Tessaracoccus bendigoensis DSM 12906</name>
    <dbReference type="NCBI Taxonomy" id="1123357"/>
    <lineage>
        <taxon>Bacteria</taxon>
        <taxon>Bacillati</taxon>
        <taxon>Actinomycetota</taxon>
        <taxon>Actinomycetes</taxon>
        <taxon>Propionibacteriales</taxon>
        <taxon>Propionibacteriaceae</taxon>
        <taxon>Tessaracoccus</taxon>
    </lineage>
</organism>
<evidence type="ECO:0000313" key="2">
    <source>
        <dbReference type="EMBL" id="SHJ04319.1"/>
    </source>
</evidence>
<feature type="transmembrane region" description="Helical" evidence="1">
    <location>
        <begin position="46"/>
        <end position="66"/>
    </location>
</feature>
<accession>A0A1M6G316</accession>
<sequence length="188" mass="20020">MSNPDSRAAGPDSVASAPSLRRWFRHRMVPRDKPLPAEDITHRTTAFVYGNVLVLAALVQVSLSTITGQSVVTVLATAVSTFLVHIFAGVITTTWSKASLKRNTRDSTPILTAGLLPSALLLLTVIFGVPQLLTTTLAELLIVARIALIGVVVARLRDEPATRSTMLAGIALARLGLSIVVTKVVLIH</sequence>
<keyword evidence="3" id="KW-1185">Reference proteome</keyword>
<dbReference type="Proteomes" id="UP000184512">
    <property type="component" value="Unassembled WGS sequence"/>
</dbReference>
<feature type="transmembrane region" description="Helical" evidence="1">
    <location>
        <begin position="72"/>
        <end position="96"/>
    </location>
</feature>
<keyword evidence="1" id="KW-0812">Transmembrane</keyword>
<dbReference type="RefSeq" id="WP_073186990.1">
    <property type="nucleotide sequence ID" value="NZ_FQZG01000024.1"/>
</dbReference>